<dbReference type="InterPro" id="IPR037225">
    <property type="entry name" value="Nuo51_FMN-bd_sf"/>
</dbReference>
<evidence type="ECO:0000313" key="10">
    <source>
        <dbReference type="EMBL" id="AMA64641.1"/>
    </source>
</evidence>
<evidence type="ECO:0000313" key="11">
    <source>
        <dbReference type="Proteomes" id="UP000069926"/>
    </source>
</evidence>
<feature type="binding site" evidence="8">
    <location>
        <position position="430"/>
    </location>
    <ligand>
        <name>[4Fe-4S] cluster</name>
        <dbReference type="ChEBI" id="CHEBI:49883"/>
        <label>1</label>
    </ligand>
</feature>
<feature type="domain" description="4Fe-4S ferredoxin-type" evidence="9">
    <location>
        <begin position="411"/>
        <end position="440"/>
    </location>
</feature>
<dbReference type="Pfam" id="PF13237">
    <property type="entry name" value="Fer4_10"/>
    <property type="match status" value="1"/>
</dbReference>
<dbReference type="SUPFAM" id="SSF142019">
    <property type="entry name" value="Nqo1 FMN-binding domain-like"/>
    <property type="match status" value="1"/>
</dbReference>
<dbReference type="PATRIC" id="fig|634113.3.peg.44"/>
<feature type="binding site" evidence="8">
    <location>
        <position position="391"/>
    </location>
    <ligand>
        <name>[4Fe-4S] cluster</name>
        <dbReference type="ChEBI" id="CHEBI:49883"/>
        <label>2</label>
    </ligand>
</feature>
<evidence type="ECO:0000256" key="1">
    <source>
        <dbReference type="ARBA" id="ARBA00022448"/>
    </source>
</evidence>
<keyword evidence="4 8" id="KW-0677">Repeat</keyword>
<keyword evidence="8" id="KW-1278">Translocase</keyword>
<name>A0A0X9VLS7_9GAMM</name>
<keyword evidence="1 8" id="KW-0813">Transport</keyword>
<accession>A0A0X9VLS7</accession>
<dbReference type="EC" id="7.-.-.-" evidence="8"/>
<evidence type="ECO:0000256" key="3">
    <source>
        <dbReference type="ARBA" id="ARBA00022723"/>
    </source>
</evidence>
<dbReference type="InterPro" id="IPR017900">
    <property type="entry name" value="4Fe4S_Fe_S_CS"/>
</dbReference>
<dbReference type="PANTHER" id="PTHR43034">
    <property type="entry name" value="ION-TRANSLOCATING OXIDOREDUCTASE COMPLEX SUBUNIT C"/>
    <property type="match status" value="1"/>
</dbReference>
<dbReference type="GO" id="GO:0046872">
    <property type="term" value="F:metal ion binding"/>
    <property type="evidence" value="ECO:0007669"/>
    <property type="project" value="UniProtKB-KW"/>
</dbReference>
<comment type="similarity">
    <text evidence="8">Belongs to the 4Fe4S bacterial-type ferredoxin family. RnfC subfamily.</text>
</comment>
<comment type="cofactor">
    <cofactor evidence="8">
        <name>[4Fe-4S] cluster</name>
        <dbReference type="ChEBI" id="CHEBI:49883"/>
    </cofactor>
    <text evidence="8">Binds 2 [4Fe-4S] clusters per subunit.</text>
</comment>
<dbReference type="InterPro" id="IPR011538">
    <property type="entry name" value="Nuo51_FMN-bd"/>
</dbReference>
<feature type="binding site" evidence="8">
    <location>
        <position position="384"/>
    </location>
    <ligand>
        <name>[4Fe-4S] cluster</name>
        <dbReference type="ChEBI" id="CHEBI:49883"/>
        <label>1</label>
    </ligand>
</feature>
<dbReference type="STRING" id="634113.AUT07_00047"/>
<dbReference type="InterPro" id="IPR026902">
    <property type="entry name" value="RnfC_N"/>
</dbReference>
<evidence type="ECO:0000256" key="5">
    <source>
        <dbReference type="ARBA" id="ARBA00022982"/>
    </source>
</evidence>
<feature type="binding site" evidence="8">
    <location>
        <position position="381"/>
    </location>
    <ligand>
        <name>[4Fe-4S] cluster</name>
        <dbReference type="ChEBI" id="CHEBI:49883"/>
        <label>1</label>
    </ligand>
</feature>
<evidence type="ECO:0000256" key="6">
    <source>
        <dbReference type="ARBA" id="ARBA00023004"/>
    </source>
</evidence>
<gene>
    <name evidence="8 10" type="primary">rnfC</name>
    <name evidence="10" type="ORF">AUT07_00047</name>
</gene>
<feature type="binding site" evidence="8">
    <location>
        <position position="423"/>
    </location>
    <ligand>
        <name>[4Fe-4S] cluster</name>
        <dbReference type="ChEBI" id="CHEBI:49883"/>
        <label>2</label>
    </ligand>
</feature>
<evidence type="ECO:0000259" key="9">
    <source>
        <dbReference type="PROSITE" id="PS51379"/>
    </source>
</evidence>
<keyword evidence="2 8" id="KW-0004">4Fe-4S</keyword>
<keyword evidence="8" id="KW-0472">Membrane</keyword>
<protein>
    <recommendedName>
        <fullName evidence="8">Ion-translocating oxidoreductase complex subunit C</fullName>
        <ecNumber evidence="8">7.-.-.-</ecNumber>
    </recommendedName>
    <alternativeName>
        <fullName evidence="8">Rnf electron transport complex subunit C</fullName>
    </alternativeName>
</protein>
<dbReference type="InterPro" id="IPR017896">
    <property type="entry name" value="4Fe4S_Fe-S-bd"/>
</dbReference>
<dbReference type="GO" id="GO:0022900">
    <property type="term" value="P:electron transport chain"/>
    <property type="evidence" value="ECO:0007669"/>
    <property type="project" value="UniProtKB-UniRule"/>
</dbReference>
<feature type="binding site" evidence="8">
    <location>
        <position position="420"/>
    </location>
    <ligand>
        <name>[4Fe-4S] cluster</name>
        <dbReference type="ChEBI" id="CHEBI:49883"/>
        <label>2</label>
    </ligand>
</feature>
<evidence type="ECO:0000256" key="4">
    <source>
        <dbReference type="ARBA" id="ARBA00022737"/>
    </source>
</evidence>
<dbReference type="Gene3D" id="3.30.70.3270">
    <property type="match status" value="1"/>
</dbReference>
<dbReference type="AlphaFoldDB" id="A0A0X9VLS7"/>
<dbReference type="HAMAP" id="MF_00461">
    <property type="entry name" value="RsxC_RnfC"/>
    <property type="match status" value="1"/>
</dbReference>
<dbReference type="PANTHER" id="PTHR43034:SF2">
    <property type="entry name" value="ION-TRANSLOCATING OXIDOREDUCTASE COMPLEX SUBUNIT C"/>
    <property type="match status" value="1"/>
</dbReference>
<dbReference type="GO" id="GO:0051539">
    <property type="term" value="F:4 iron, 4 sulfur cluster binding"/>
    <property type="evidence" value="ECO:0007669"/>
    <property type="project" value="UniProtKB-KW"/>
</dbReference>
<dbReference type="PROSITE" id="PS00198">
    <property type="entry name" value="4FE4S_FER_1"/>
    <property type="match status" value="2"/>
</dbReference>
<keyword evidence="6 8" id="KW-0408">Iron</keyword>
<evidence type="ECO:0000256" key="7">
    <source>
        <dbReference type="ARBA" id="ARBA00023014"/>
    </source>
</evidence>
<dbReference type="PROSITE" id="PS51379">
    <property type="entry name" value="4FE4S_FER_2"/>
    <property type="match status" value="2"/>
</dbReference>
<proteinExistence type="inferred from homology"/>
<keyword evidence="3 8" id="KW-0479">Metal-binding</keyword>
<comment type="function">
    <text evidence="8">Part of a membrane-bound complex that couples electron transfer with translocation of ions across the membrane.</text>
</comment>
<dbReference type="KEGG" id="asy:AUT07_00047"/>
<organism evidence="10 11">
    <name type="scientific">Candidatus Arsenophonus lipoptenae</name>
    <dbReference type="NCBI Taxonomy" id="634113"/>
    <lineage>
        <taxon>Bacteria</taxon>
        <taxon>Pseudomonadati</taxon>
        <taxon>Pseudomonadota</taxon>
        <taxon>Gammaproteobacteria</taxon>
        <taxon>Enterobacterales</taxon>
        <taxon>Morganellaceae</taxon>
        <taxon>Arsenophonus</taxon>
    </lineage>
</organism>
<dbReference type="Pfam" id="PF13375">
    <property type="entry name" value="RnfC_N"/>
    <property type="match status" value="1"/>
</dbReference>
<reference evidence="10 11" key="1">
    <citation type="submission" date="2016-01" db="EMBL/GenBank/DDBJ databases">
        <title>Genome sequence of Ca. Arsenophonus lipopteni, the exclusive symbiont of a blood sucking fly Lipoptena cervi (Diptera: Hippoboscidae).</title>
        <authorList>
            <person name="Novakova E."/>
            <person name="Hypsa V."/>
            <person name="Nguyen P."/>
            <person name="Husnik F."/>
            <person name="Darby A.C."/>
        </authorList>
    </citation>
    <scope>NUCLEOTIDE SEQUENCE [LARGE SCALE GENOMIC DNA]</scope>
    <source>
        <strain evidence="10 11">CB</strain>
    </source>
</reference>
<dbReference type="InterPro" id="IPR010208">
    <property type="entry name" value="Ion_transpt_RnfC/RsxC"/>
</dbReference>
<comment type="subcellular location">
    <subcellularLocation>
        <location evidence="8">Cell inner membrane</location>
        <topology evidence="8">Peripheral membrane protein</topology>
    </subcellularLocation>
</comment>
<dbReference type="Pfam" id="PF01512">
    <property type="entry name" value="Complex1_51K"/>
    <property type="match status" value="1"/>
</dbReference>
<dbReference type="SUPFAM" id="SSF46548">
    <property type="entry name" value="alpha-helical ferredoxin"/>
    <property type="match status" value="1"/>
</dbReference>
<keyword evidence="5 8" id="KW-0249">Electron transport</keyword>
<dbReference type="RefSeq" id="WP_066282590.1">
    <property type="nucleotide sequence ID" value="NZ_CP013920.1"/>
</dbReference>
<sequence length="539" mass="61790">MFNIFQKFKFNKKKLFDILNKIYPFKIKKKINLAPLRILPLADEFIIPIQQHVGTSGDIIVKPGDYVLKGQPLTIGCKYKIPVHATTSGTIIEIVEYITEQYSGPKELCIRLKPDNKDKWCELKPLTNYSQYSIKVVLSHIEQAGIVELGNLCFPTAIKLKNNNKVISTLIINAVEYVKNVIANDQLIQEYTDEIIDGILILKYITKPKRILIVIADSNIASILSLKKAIYSYKYYIKLIVIKSKYPVFENKVLIKILTGKKILSGINHSASNIMIQDISTVVAIKQAIIDGKPLIERVVTLIRGDIAKNSINYLIRFGTPINFFLKYINYIPQSNQMIIIGGPLIGFTLSNFNIPFVKLNNYITVINSTKIEQHSIEYPCIKCDRCTQVCPVNLSPQQLYRFIKGQEYEKAQKINLLHCIECGACDYVCPSNITLVKYYRQAKFKIQIFNKEKQSAADAKNRFEAKNLRIEQNKILQQKYKQQIEITLKNDEKIETTISTNKIKNTIKQKSLELRKAIIADAVARVKEKRNKLDIYNK</sequence>
<keyword evidence="11" id="KW-1185">Reference proteome</keyword>
<dbReference type="Gene3D" id="3.40.50.11540">
    <property type="entry name" value="NADH-ubiquinone oxidoreductase 51kDa subunit"/>
    <property type="match status" value="1"/>
</dbReference>
<keyword evidence="7 8" id="KW-0411">Iron-sulfur</keyword>
<dbReference type="OrthoDB" id="9767754at2"/>
<feature type="domain" description="4Fe-4S ferredoxin-type" evidence="9">
    <location>
        <begin position="370"/>
        <end position="401"/>
    </location>
</feature>
<keyword evidence="8" id="KW-1003">Cell membrane</keyword>
<dbReference type="GO" id="GO:0009055">
    <property type="term" value="F:electron transfer activity"/>
    <property type="evidence" value="ECO:0007669"/>
    <property type="project" value="InterPro"/>
</dbReference>
<dbReference type="NCBIfam" id="TIGR01945">
    <property type="entry name" value="rnfC"/>
    <property type="match status" value="1"/>
</dbReference>
<feature type="binding site" evidence="8">
    <location>
        <position position="387"/>
    </location>
    <ligand>
        <name>[4Fe-4S] cluster</name>
        <dbReference type="ChEBI" id="CHEBI:49883"/>
        <label>1</label>
    </ligand>
</feature>
<evidence type="ECO:0000256" key="8">
    <source>
        <dbReference type="HAMAP-Rule" id="MF_00461"/>
    </source>
</evidence>
<dbReference type="EMBL" id="CP013920">
    <property type="protein sequence ID" value="AMA64641.1"/>
    <property type="molecule type" value="Genomic_DNA"/>
</dbReference>
<evidence type="ECO:0000256" key="2">
    <source>
        <dbReference type="ARBA" id="ARBA00022485"/>
    </source>
</evidence>
<dbReference type="NCBIfam" id="NF003454">
    <property type="entry name" value="PRK05035.1"/>
    <property type="match status" value="1"/>
</dbReference>
<comment type="subunit">
    <text evidence="8">The complex is composed of six subunits: RnfA, RnfB, RnfC, RnfD, RnfE and RnfG.</text>
</comment>
<feature type="binding site" evidence="8">
    <location>
        <position position="426"/>
    </location>
    <ligand>
        <name>[4Fe-4S] cluster</name>
        <dbReference type="ChEBI" id="CHEBI:49883"/>
        <label>2</label>
    </ligand>
</feature>
<dbReference type="GO" id="GO:0005886">
    <property type="term" value="C:plasma membrane"/>
    <property type="evidence" value="ECO:0007669"/>
    <property type="project" value="UniProtKB-SubCell"/>
</dbReference>
<dbReference type="Proteomes" id="UP000069926">
    <property type="component" value="Chromosome"/>
</dbReference>
<keyword evidence="8" id="KW-0997">Cell inner membrane</keyword>